<keyword evidence="3" id="KW-0808">Transferase</keyword>
<dbReference type="PROSITE" id="PS00092">
    <property type="entry name" value="N6_MTASE"/>
    <property type="match status" value="1"/>
</dbReference>
<dbReference type="Pfam" id="PF01876">
    <property type="entry name" value="RNase_P_p30"/>
    <property type="match status" value="1"/>
</dbReference>
<dbReference type="STRING" id="70415.A0A5S6QMR8"/>
<dbReference type="GO" id="GO:0008757">
    <property type="term" value="F:S-adenosylmethionine-dependent methyltransferase activity"/>
    <property type="evidence" value="ECO:0007669"/>
    <property type="project" value="TreeGrafter"/>
</dbReference>
<name>A0A5S6QMR8_TRIMR</name>
<evidence type="ECO:0000256" key="3">
    <source>
        <dbReference type="ARBA" id="ARBA00022679"/>
    </source>
</evidence>
<proteinExistence type="inferred from homology"/>
<organism evidence="6 7">
    <name type="scientific">Trichuris muris</name>
    <name type="common">Mouse whipworm</name>
    <dbReference type="NCBI Taxonomy" id="70415"/>
    <lineage>
        <taxon>Eukaryota</taxon>
        <taxon>Metazoa</taxon>
        <taxon>Ecdysozoa</taxon>
        <taxon>Nematoda</taxon>
        <taxon>Enoplea</taxon>
        <taxon>Dorylaimia</taxon>
        <taxon>Trichinellida</taxon>
        <taxon>Trichuridae</taxon>
        <taxon>Trichuris</taxon>
    </lineage>
</organism>
<evidence type="ECO:0000256" key="1">
    <source>
        <dbReference type="ARBA" id="ARBA00006149"/>
    </source>
</evidence>
<dbReference type="InterPro" id="IPR029063">
    <property type="entry name" value="SAM-dependent_MTases_sf"/>
</dbReference>
<dbReference type="PANTHER" id="PTHR45875:SF1">
    <property type="entry name" value="METHYLTRANSFERASE N6AMT1"/>
    <property type="match status" value="1"/>
</dbReference>
<dbReference type="Proteomes" id="UP000046395">
    <property type="component" value="Unassembled WGS sequence"/>
</dbReference>
<accession>A0A5S6QMR8</accession>
<evidence type="ECO:0000313" key="6">
    <source>
        <dbReference type="Proteomes" id="UP000046395"/>
    </source>
</evidence>
<protein>
    <submittedName>
        <fullName evidence="7">MTS domain-containing protein</fullName>
    </submittedName>
</protein>
<keyword evidence="6" id="KW-1185">Reference proteome</keyword>
<evidence type="ECO:0000313" key="7">
    <source>
        <dbReference type="WBParaSite" id="TMUE_2000008636.1"/>
    </source>
</evidence>
<dbReference type="GO" id="GO:0032259">
    <property type="term" value="P:methylation"/>
    <property type="evidence" value="ECO:0007669"/>
    <property type="project" value="UniProtKB-KW"/>
</dbReference>
<dbReference type="GO" id="GO:0008033">
    <property type="term" value="P:tRNA processing"/>
    <property type="evidence" value="ECO:0007669"/>
    <property type="project" value="UniProtKB-KW"/>
</dbReference>
<dbReference type="AlphaFoldDB" id="A0A5S6QMR8"/>
<dbReference type="CDD" id="cd02440">
    <property type="entry name" value="AdoMet_MTases"/>
    <property type="match status" value="1"/>
</dbReference>
<evidence type="ECO:0000256" key="2">
    <source>
        <dbReference type="ARBA" id="ARBA00022603"/>
    </source>
</evidence>
<evidence type="ECO:0000256" key="5">
    <source>
        <dbReference type="ARBA" id="ARBA00022694"/>
    </source>
</evidence>
<dbReference type="Gene3D" id="3.20.20.140">
    <property type="entry name" value="Metal-dependent hydrolases"/>
    <property type="match status" value="1"/>
</dbReference>
<keyword evidence="4" id="KW-0949">S-adenosyl-L-methionine</keyword>
<dbReference type="GO" id="GO:0008276">
    <property type="term" value="F:protein methyltransferase activity"/>
    <property type="evidence" value="ECO:0007669"/>
    <property type="project" value="TreeGrafter"/>
</dbReference>
<dbReference type="InterPro" id="IPR052190">
    <property type="entry name" value="Euk-Arch_PrmC-MTase"/>
</dbReference>
<dbReference type="InterPro" id="IPR016195">
    <property type="entry name" value="Pol/histidinol_Pase-like"/>
</dbReference>
<dbReference type="WBParaSite" id="TMUE_2000008636.1">
    <property type="protein sequence ID" value="TMUE_2000008636.1"/>
    <property type="gene ID" value="WBGene00287974"/>
</dbReference>
<dbReference type="InterPro" id="IPR002052">
    <property type="entry name" value="DNA_methylase_N6_adenine_CS"/>
</dbReference>
<reference evidence="7" key="1">
    <citation type="submission" date="2019-12" db="UniProtKB">
        <authorList>
            <consortium name="WormBaseParasite"/>
        </authorList>
    </citation>
    <scope>IDENTIFICATION</scope>
</reference>
<dbReference type="PANTHER" id="PTHR45875">
    <property type="entry name" value="METHYLTRANSFERASE N6AMT1"/>
    <property type="match status" value="1"/>
</dbReference>
<comment type="similarity">
    <text evidence="1">Belongs to the eukaryotic/archaeal PrmC-related family.</text>
</comment>
<dbReference type="GO" id="GO:0035657">
    <property type="term" value="C:eRF1 methyltransferase complex"/>
    <property type="evidence" value="ECO:0007669"/>
    <property type="project" value="TreeGrafter"/>
</dbReference>
<evidence type="ECO:0000256" key="4">
    <source>
        <dbReference type="ARBA" id="ARBA00022691"/>
    </source>
</evidence>
<dbReference type="Gene3D" id="3.40.50.150">
    <property type="entry name" value="Vaccinia Virus protein VP39"/>
    <property type="match status" value="1"/>
</dbReference>
<dbReference type="InterPro" id="IPR002738">
    <property type="entry name" value="RNase_P_p30"/>
</dbReference>
<dbReference type="GO" id="GO:0003676">
    <property type="term" value="F:nucleic acid binding"/>
    <property type="evidence" value="ECO:0007669"/>
    <property type="project" value="InterPro"/>
</dbReference>
<dbReference type="SUPFAM" id="SSF53335">
    <property type="entry name" value="S-adenosyl-L-methionine-dependent methyltransferases"/>
    <property type="match status" value="1"/>
</dbReference>
<keyword evidence="5" id="KW-0819">tRNA processing</keyword>
<sequence length="501" mass="55261">MVSRREFEIADITVAEKFSNSVYPPAEDSYFLLDVLESDWPDIKASSPTIFVEVGCGSGIVSCSLARNLRHCGVVICTDIDPISALATCRNSKLNDCQNYVNPICCDLITALWDRLHCCVDVLVFNPPYLPYKSEFDSTNPLARTWCGGGSDGSEVARRLITCAHNILSENGLFYLVAAEENNVAALVNLNSKLKGAVTSMFADLNIVRQPNQSAATLLSVIKFAVEELRYDTLAVNTELFVVADESAKEAGSTKKKKRKLSFEVPEPCSVDLSKIDTSALLVNGKRLRIYSRLSVTASDPELLQQIMKHRNTALYDLLAVCPLSEQVFNISVEKQTVDIISTDMISRQNWLLKSRVLKKAVRAGKMTEISYQPALTDSSQRVDVIAHGCQLFSSAGREGIILTSRASRPIELRGPYDVINLGYLFGMASMEAHRAISVLPKKLLLRAESRRCAQGAALSIPIDQLTPEDVEKLSRIPEFKVEMPQTLPSSSVEQVDEKNS</sequence>
<dbReference type="SUPFAM" id="SSF89550">
    <property type="entry name" value="PHP domain-like"/>
    <property type="match status" value="1"/>
</dbReference>
<keyword evidence="2" id="KW-0489">Methyltransferase</keyword>